<comment type="caution">
    <text evidence="2">The sequence shown here is derived from an EMBL/GenBank/DDBJ whole genome shotgun (WGS) entry which is preliminary data.</text>
</comment>
<evidence type="ECO:0008006" key="4">
    <source>
        <dbReference type="Google" id="ProtNLM"/>
    </source>
</evidence>
<keyword evidence="1" id="KW-0560">Oxidoreductase</keyword>
<feature type="non-terminal residue" evidence="2">
    <location>
        <position position="1"/>
    </location>
</feature>
<proteinExistence type="predicted"/>
<organism evidence="2 3">
    <name type="scientific">Pristionchus mayeri</name>
    <dbReference type="NCBI Taxonomy" id="1317129"/>
    <lineage>
        <taxon>Eukaryota</taxon>
        <taxon>Metazoa</taxon>
        <taxon>Ecdysozoa</taxon>
        <taxon>Nematoda</taxon>
        <taxon>Chromadorea</taxon>
        <taxon>Rhabditida</taxon>
        <taxon>Rhabditina</taxon>
        <taxon>Diplogasteromorpha</taxon>
        <taxon>Diplogasteroidea</taxon>
        <taxon>Neodiplogasteridae</taxon>
        <taxon>Pristionchus</taxon>
    </lineage>
</organism>
<gene>
    <name evidence="2" type="ORF">PMAYCL1PPCAC_11081</name>
</gene>
<keyword evidence="3" id="KW-1185">Reference proteome</keyword>
<dbReference type="InterPro" id="IPR036291">
    <property type="entry name" value="NAD(P)-bd_dom_sf"/>
</dbReference>
<evidence type="ECO:0000313" key="3">
    <source>
        <dbReference type="Proteomes" id="UP001328107"/>
    </source>
</evidence>
<sequence>GEWRMENAFPFSLNNTTVKHKLFDCFVLHHLPVLGPFLLTSILVPLVEKAEEGRIVNVSSMGHYRSPPLDLGTIDNEDQFDTSLSHLTYNKSKLASVMHARELTHRLRAKGNITVTINSLHPGGIATEIFRDQGVIARFLMGAASFFLKSWKD</sequence>
<accession>A0AAN4ZKV9</accession>
<name>A0AAN4ZKV9_9BILA</name>
<reference evidence="3" key="1">
    <citation type="submission" date="2022-10" db="EMBL/GenBank/DDBJ databases">
        <title>Genome assembly of Pristionchus species.</title>
        <authorList>
            <person name="Yoshida K."/>
            <person name="Sommer R.J."/>
        </authorList>
    </citation>
    <scope>NUCLEOTIDE SEQUENCE [LARGE SCALE GENOMIC DNA]</scope>
    <source>
        <strain evidence="3">RS5460</strain>
    </source>
</reference>
<dbReference type="EMBL" id="BTRK01000003">
    <property type="protein sequence ID" value="GMR40886.1"/>
    <property type="molecule type" value="Genomic_DNA"/>
</dbReference>
<dbReference type="Gene3D" id="3.40.50.720">
    <property type="entry name" value="NAD(P)-binding Rossmann-like Domain"/>
    <property type="match status" value="1"/>
</dbReference>
<dbReference type="PRINTS" id="PR00081">
    <property type="entry name" value="GDHRDH"/>
</dbReference>
<evidence type="ECO:0000313" key="2">
    <source>
        <dbReference type="EMBL" id="GMR40886.1"/>
    </source>
</evidence>
<dbReference type="Proteomes" id="UP001328107">
    <property type="component" value="Unassembled WGS sequence"/>
</dbReference>
<evidence type="ECO:0000256" key="1">
    <source>
        <dbReference type="ARBA" id="ARBA00023002"/>
    </source>
</evidence>
<feature type="non-terminal residue" evidence="2">
    <location>
        <position position="153"/>
    </location>
</feature>
<dbReference type="SUPFAM" id="SSF51735">
    <property type="entry name" value="NAD(P)-binding Rossmann-fold domains"/>
    <property type="match status" value="1"/>
</dbReference>
<dbReference type="GO" id="GO:0016491">
    <property type="term" value="F:oxidoreductase activity"/>
    <property type="evidence" value="ECO:0007669"/>
    <property type="project" value="UniProtKB-KW"/>
</dbReference>
<dbReference type="PANTHER" id="PTHR43157">
    <property type="entry name" value="PHOSPHATIDYLINOSITOL-GLYCAN BIOSYNTHESIS CLASS F PROTEIN-RELATED"/>
    <property type="match status" value="1"/>
</dbReference>
<dbReference type="AlphaFoldDB" id="A0AAN4ZKV9"/>
<dbReference type="InterPro" id="IPR002347">
    <property type="entry name" value="SDR_fam"/>
</dbReference>
<protein>
    <recommendedName>
        <fullName evidence="4">Dehydrogenase</fullName>
    </recommendedName>
</protein>
<dbReference type="PANTHER" id="PTHR43157:SF31">
    <property type="entry name" value="PHOSPHATIDYLINOSITOL-GLYCAN BIOSYNTHESIS CLASS F PROTEIN"/>
    <property type="match status" value="1"/>
</dbReference>